<dbReference type="AlphaFoldDB" id="A0A1J5QVF8"/>
<protein>
    <submittedName>
        <fullName evidence="2">Uncharacterized protein</fullName>
    </submittedName>
</protein>
<sequence>MTAGDVLPVELPLEELRRRVALVNQEHHVFVGTLAKNLRLARSDADDDAPRRALVAADGDHAAPWRSWQQD</sequence>
<evidence type="ECO:0000313" key="2">
    <source>
        <dbReference type="EMBL" id="OIQ87504.1"/>
    </source>
</evidence>
<reference evidence="2" key="1">
    <citation type="submission" date="2016-10" db="EMBL/GenBank/DDBJ databases">
        <title>Sequence of Gallionella enrichment culture.</title>
        <authorList>
            <person name="Poehlein A."/>
            <person name="Muehling M."/>
            <person name="Daniel R."/>
        </authorList>
    </citation>
    <scope>NUCLEOTIDE SEQUENCE</scope>
</reference>
<proteinExistence type="predicted"/>
<gene>
    <name evidence="2" type="ORF">GALL_306320</name>
</gene>
<dbReference type="InterPro" id="IPR027417">
    <property type="entry name" value="P-loop_NTPase"/>
</dbReference>
<dbReference type="SUPFAM" id="SSF52540">
    <property type="entry name" value="P-loop containing nucleoside triphosphate hydrolases"/>
    <property type="match status" value="1"/>
</dbReference>
<accession>A0A1J5QVF8</accession>
<feature type="region of interest" description="Disordered" evidence="1">
    <location>
        <begin position="51"/>
        <end position="71"/>
    </location>
</feature>
<comment type="caution">
    <text evidence="2">The sequence shown here is derived from an EMBL/GenBank/DDBJ whole genome shotgun (WGS) entry which is preliminary data.</text>
</comment>
<organism evidence="2">
    <name type="scientific">mine drainage metagenome</name>
    <dbReference type="NCBI Taxonomy" id="410659"/>
    <lineage>
        <taxon>unclassified sequences</taxon>
        <taxon>metagenomes</taxon>
        <taxon>ecological metagenomes</taxon>
    </lineage>
</organism>
<dbReference type="EMBL" id="MLJW01000419">
    <property type="protein sequence ID" value="OIQ87504.1"/>
    <property type="molecule type" value="Genomic_DNA"/>
</dbReference>
<evidence type="ECO:0000256" key="1">
    <source>
        <dbReference type="SAM" id="MobiDB-lite"/>
    </source>
</evidence>
<dbReference type="Gene3D" id="3.40.50.300">
    <property type="entry name" value="P-loop containing nucleotide triphosphate hydrolases"/>
    <property type="match status" value="1"/>
</dbReference>
<name>A0A1J5QVF8_9ZZZZ</name>